<dbReference type="InterPro" id="IPR039894">
    <property type="entry name" value="Pus10-like"/>
</dbReference>
<evidence type="ECO:0000313" key="11">
    <source>
        <dbReference type="Proteomes" id="UP000242474"/>
    </source>
</evidence>
<feature type="domain" description="Pus10 N-terminal eukaryotes" evidence="8">
    <location>
        <begin position="2"/>
        <end position="145"/>
    </location>
</feature>
<dbReference type="Pfam" id="PF21238">
    <property type="entry name" value="Pus10_C"/>
    <property type="match status" value="1"/>
</dbReference>
<gene>
    <name evidence="10" type="ORF">COEREDRAFT_90360</name>
</gene>
<dbReference type="PANTHER" id="PTHR21568:SF0">
    <property type="entry name" value="TRNA PSEUDOURIDINE SYNTHASE PUS10"/>
    <property type="match status" value="1"/>
</dbReference>
<evidence type="ECO:0000256" key="2">
    <source>
        <dbReference type="ARBA" id="ARBA00012787"/>
    </source>
</evidence>
<dbReference type="NCBIfam" id="TIGR01213">
    <property type="entry name" value="pseudo_Pus10arc"/>
    <property type="match status" value="1"/>
</dbReference>
<dbReference type="Proteomes" id="UP000242474">
    <property type="component" value="Unassembled WGS sequence"/>
</dbReference>
<accession>A0A2G5BKX3</accession>
<feature type="domain" description="Pus10-like C-terminal" evidence="9">
    <location>
        <begin position="157"/>
        <end position="389"/>
    </location>
</feature>
<dbReference type="Gene3D" id="3.30.70.2510">
    <property type="match status" value="1"/>
</dbReference>
<dbReference type="FunFam" id="3.30.70.3190:FF:000001">
    <property type="entry name" value="tRNA pseudouridine synthase Pus10"/>
    <property type="match status" value="1"/>
</dbReference>
<dbReference type="SUPFAM" id="SSF55120">
    <property type="entry name" value="Pseudouridine synthase"/>
    <property type="match status" value="1"/>
</dbReference>
<dbReference type="EMBL" id="KZ303486">
    <property type="protein sequence ID" value="PIA19659.1"/>
    <property type="molecule type" value="Genomic_DNA"/>
</dbReference>
<keyword evidence="11" id="KW-1185">Reference proteome</keyword>
<dbReference type="GO" id="GO:0031119">
    <property type="term" value="P:tRNA pseudouridine synthesis"/>
    <property type="evidence" value="ECO:0007669"/>
    <property type="project" value="TreeGrafter"/>
</dbReference>
<dbReference type="FunFam" id="3.30.70.2510:FF:000001">
    <property type="entry name" value="tRNA pseudouridine synthase Pus10"/>
    <property type="match status" value="1"/>
</dbReference>
<keyword evidence="3" id="KW-0819">tRNA processing</keyword>
<dbReference type="InterPro" id="IPR048741">
    <property type="entry name" value="Pus10-like_C"/>
</dbReference>
<evidence type="ECO:0000256" key="6">
    <source>
        <dbReference type="ARBA" id="ARBA00079393"/>
    </source>
</evidence>
<evidence type="ECO:0000259" key="8">
    <source>
        <dbReference type="Pfam" id="PF21237"/>
    </source>
</evidence>
<organism evidence="10 11">
    <name type="scientific">Coemansia reversa (strain ATCC 12441 / NRRL 1564)</name>
    <dbReference type="NCBI Taxonomy" id="763665"/>
    <lineage>
        <taxon>Eukaryota</taxon>
        <taxon>Fungi</taxon>
        <taxon>Fungi incertae sedis</taxon>
        <taxon>Zoopagomycota</taxon>
        <taxon>Kickxellomycotina</taxon>
        <taxon>Kickxellomycetes</taxon>
        <taxon>Kickxellales</taxon>
        <taxon>Kickxellaceae</taxon>
        <taxon>Coemansia</taxon>
    </lineage>
</organism>
<dbReference type="Gene3D" id="3.30.70.3190">
    <property type="match status" value="1"/>
</dbReference>
<protein>
    <recommendedName>
        <fullName evidence="2">tRNA pseudouridine(55) synthase</fullName>
        <ecNumber evidence="2">5.4.99.25</ecNumber>
    </recommendedName>
    <alternativeName>
        <fullName evidence="7">tRNA pseudouridine 55 synthase</fullName>
    </alternativeName>
    <alternativeName>
        <fullName evidence="5">tRNA pseudouridylate synthase</fullName>
    </alternativeName>
    <alternativeName>
        <fullName evidence="6">tRNA-uridine isomerase</fullName>
    </alternativeName>
</protein>
<sequence>MYDADDIFITVELPKSIYIRHRAMQLFCEDESTILGSSSEAIDVKETIRYMISERLSSACNVEMTGDSEMRVDVMFGHQESATEHLFLFEREKSSVKLKTFRKKGVIMTTGDSKASVLNELAACSEDEFRADTSCPPSTVSTKAEINMVTMKRASLFVGGRYLKLKRNISQTPFVIEGRRITEDSVAEIIGEPIKLITGCDSYNLVGSGREDSDVRMLGNGRPFYIECINPRIKKHSVEKIQQIQKTLLEENSSVQVYNLQIIQSKDTSIIKEGEEQKTKHYCALVWFSQLLTEEKLTELNNIGKQEMIIDQKTPIRVLHRRAPLTRPKKILSLEIKHIEGHFYRVRIESGAGTYIKEFVHGDLGRTIPSLASMTGTTADILELDVENVSLDFPPPLSTIQC</sequence>
<evidence type="ECO:0000256" key="4">
    <source>
        <dbReference type="ARBA" id="ARBA00023235"/>
    </source>
</evidence>
<evidence type="ECO:0000256" key="7">
    <source>
        <dbReference type="ARBA" id="ARBA00083669"/>
    </source>
</evidence>
<evidence type="ECO:0000256" key="5">
    <source>
        <dbReference type="ARBA" id="ARBA00075270"/>
    </source>
</evidence>
<dbReference type="STRING" id="763665.A0A2G5BKX3"/>
<dbReference type="OrthoDB" id="271937at2759"/>
<evidence type="ECO:0000313" key="10">
    <source>
        <dbReference type="EMBL" id="PIA19659.1"/>
    </source>
</evidence>
<proteinExistence type="inferred from homology"/>
<dbReference type="InterPro" id="IPR020103">
    <property type="entry name" value="PsdUridine_synth_cat_dom_sf"/>
</dbReference>
<name>A0A2G5BKX3_COERN</name>
<dbReference type="GO" id="GO:0003723">
    <property type="term" value="F:RNA binding"/>
    <property type="evidence" value="ECO:0007669"/>
    <property type="project" value="InterPro"/>
</dbReference>
<evidence type="ECO:0000256" key="3">
    <source>
        <dbReference type="ARBA" id="ARBA00022694"/>
    </source>
</evidence>
<comment type="similarity">
    <text evidence="1">Belongs to the pseudouridine synthase Pus10 family.</text>
</comment>
<reference evidence="10 11" key="1">
    <citation type="journal article" date="2015" name="Genome Biol. Evol.">
        <title>Phylogenomic analyses indicate that early fungi evolved digesting cell walls of algal ancestors of land plants.</title>
        <authorList>
            <person name="Chang Y."/>
            <person name="Wang S."/>
            <person name="Sekimoto S."/>
            <person name="Aerts A.L."/>
            <person name="Choi C."/>
            <person name="Clum A."/>
            <person name="LaButti K.M."/>
            <person name="Lindquist E.A."/>
            <person name="Yee Ngan C."/>
            <person name="Ohm R.A."/>
            <person name="Salamov A.A."/>
            <person name="Grigoriev I.V."/>
            <person name="Spatafora J.W."/>
            <person name="Berbee M.L."/>
        </authorList>
    </citation>
    <scope>NUCLEOTIDE SEQUENCE [LARGE SCALE GENOMIC DNA]</scope>
    <source>
        <strain evidence="10 11">NRRL 1564</strain>
    </source>
</reference>
<dbReference type="Pfam" id="PF21237">
    <property type="entry name" value="Pus10_N_euk"/>
    <property type="match status" value="1"/>
</dbReference>
<dbReference type="EC" id="5.4.99.25" evidence="2"/>
<dbReference type="InterPro" id="IPR048742">
    <property type="entry name" value="Pus10_N_euk"/>
</dbReference>
<dbReference type="PANTHER" id="PTHR21568">
    <property type="entry name" value="TRNA PSEUDOURIDINE SYNTHASE PUS10"/>
    <property type="match status" value="1"/>
</dbReference>
<evidence type="ECO:0000256" key="1">
    <source>
        <dbReference type="ARBA" id="ARBA00009652"/>
    </source>
</evidence>
<evidence type="ECO:0000259" key="9">
    <source>
        <dbReference type="Pfam" id="PF21238"/>
    </source>
</evidence>
<dbReference type="GO" id="GO:0160148">
    <property type="term" value="F:tRNA pseudouridine(55) synthase activity"/>
    <property type="evidence" value="ECO:0007669"/>
    <property type="project" value="UniProtKB-EC"/>
</dbReference>
<keyword evidence="4" id="KW-0413">Isomerase</keyword>
<dbReference type="AlphaFoldDB" id="A0A2G5BKX3"/>